<dbReference type="GO" id="GO:0005968">
    <property type="term" value="C:Rab-protein geranylgeranyltransferase complex"/>
    <property type="evidence" value="ECO:0007669"/>
    <property type="project" value="TreeGrafter"/>
</dbReference>
<evidence type="ECO:0000256" key="1">
    <source>
        <dbReference type="ARBA" id="ARBA00005593"/>
    </source>
</evidence>
<dbReference type="GO" id="GO:0007264">
    <property type="term" value="P:small GTPase-mediated signal transduction"/>
    <property type="evidence" value="ECO:0007669"/>
    <property type="project" value="InterPro"/>
</dbReference>
<evidence type="ECO:0000313" key="2">
    <source>
        <dbReference type="EMBL" id="GAX83511.1"/>
    </source>
</evidence>
<dbReference type="InterPro" id="IPR036188">
    <property type="entry name" value="FAD/NAD-bd_sf"/>
</dbReference>
<protein>
    <recommendedName>
        <fullName evidence="4">Rab proteins geranylgeranyltransferase component</fullName>
    </recommendedName>
</protein>
<comment type="similarity">
    <text evidence="1">Belongs to the Rab GDI family.</text>
</comment>
<dbReference type="GO" id="GO:0005829">
    <property type="term" value="C:cytosol"/>
    <property type="evidence" value="ECO:0007669"/>
    <property type="project" value="TreeGrafter"/>
</dbReference>
<gene>
    <name evidence="2" type="ORF">CEUSTIGMA_g10936.t1</name>
</gene>
<dbReference type="Pfam" id="PF00996">
    <property type="entry name" value="GDI"/>
    <property type="match status" value="3"/>
</dbReference>
<dbReference type="AlphaFoldDB" id="A0A250XKA2"/>
<dbReference type="GO" id="GO:0005092">
    <property type="term" value="F:GDP-dissociation inhibitor activity"/>
    <property type="evidence" value="ECO:0007669"/>
    <property type="project" value="InterPro"/>
</dbReference>
<proteinExistence type="inferred from homology"/>
<dbReference type="InterPro" id="IPR018203">
    <property type="entry name" value="GDP_dissociation_inhibitor"/>
</dbReference>
<keyword evidence="3" id="KW-1185">Reference proteome</keyword>
<dbReference type="GO" id="GO:0016192">
    <property type="term" value="P:vesicle-mediated transport"/>
    <property type="evidence" value="ECO:0007669"/>
    <property type="project" value="TreeGrafter"/>
</dbReference>
<dbReference type="SUPFAM" id="SSF51905">
    <property type="entry name" value="FAD/NAD(P)-binding domain"/>
    <property type="match status" value="1"/>
</dbReference>
<dbReference type="EMBL" id="BEGY01000100">
    <property type="protein sequence ID" value="GAX83511.1"/>
    <property type="molecule type" value="Genomic_DNA"/>
</dbReference>
<dbReference type="GO" id="GO:0005634">
    <property type="term" value="C:nucleus"/>
    <property type="evidence" value="ECO:0007669"/>
    <property type="project" value="TreeGrafter"/>
</dbReference>
<comment type="caution">
    <text evidence="2">The sequence shown here is derived from an EMBL/GenBank/DDBJ whole genome shotgun (WGS) entry which is preliminary data.</text>
</comment>
<dbReference type="Gene3D" id="3.50.50.60">
    <property type="entry name" value="FAD/NAD(P)-binding domain"/>
    <property type="match status" value="2"/>
</dbReference>
<reference evidence="2 3" key="1">
    <citation type="submission" date="2017-08" db="EMBL/GenBank/DDBJ databases">
        <title>Acidophilic green algal genome provides insights into adaptation to an acidic environment.</title>
        <authorList>
            <person name="Hirooka S."/>
            <person name="Hirose Y."/>
            <person name="Kanesaki Y."/>
            <person name="Higuchi S."/>
            <person name="Fujiwara T."/>
            <person name="Onuma R."/>
            <person name="Era A."/>
            <person name="Ohbayashi R."/>
            <person name="Uzuka A."/>
            <person name="Nozaki H."/>
            <person name="Yoshikawa H."/>
            <person name="Miyagishima S.Y."/>
        </authorList>
    </citation>
    <scope>NUCLEOTIDE SEQUENCE [LARGE SCALE GENOMIC DNA]</scope>
    <source>
        <strain evidence="2 3">NIES-2499</strain>
    </source>
</reference>
<dbReference type="PANTHER" id="PTHR11787">
    <property type="entry name" value="RAB GDP-DISSOCIATION INHIBITOR"/>
    <property type="match status" value="1"/>
</dbReference>
<accession>A0A250XKA2</accession>
<dbReference type="Gene3D" id="3.30.519.10">
    <property type="entry name" value="Guanine Nucleotide Dissociation Inhibitor, domain 2"/>
    <property type="match status" value="1"/>
</dbReference>
<sequence>MDPKIEPDCWDSIVVGSGLFECLIASALAKLGQSVLILDQEDTYGQEYASITLESLRQTAAGFPASLTAEADTNGPDAHAHNADMSTQAAELCGEDQAQGRSVPKGSIEMLTIALPGFKPPLHNFTHVTSSSFTQLPSKLFILDLMPKIMFQGEAMTEVLVKARAHHYLEFKRVEGSYMVTTAPQSIASATPPSTAVKLPDSNRQLTYMFRPVPASKSDIFKDKSLGLSEKRSLMTLLATAVEAGQGAGRLKDTLNSSSGSLVDVLISEGLSVELQKILVYGIAMCDFSQESTPCPPSVSFSTGIDHYKSSSPTPPPSNLTHPTIEGDQLHAHVKSHEALGTTAHKMTACEGLQALQLMAESVVRFSSPGAFMLPSWGCGSLPEAFVRCCAVNGGTTVLKCRVTAAVLRKGHGPTPPTQSVNTEKGCGDAIAALDLSDAACPEGHKVQRQIIREDIGVSKDSTEDRWHVESVCTAGGQVLRCKHLVTSPSVLNALNEALARADPAVRSTCSIPPLSQHPASSVHRALVIMEGSLVNGQNAITFVIPPHSQLLGGGNRHPIRGLQLGPSLSVSPENRYLLYLSCPAIGSLPVDQSTHLTAFQVLHPAVHLLTQPAVQEVGPGQVNSENDQGSGNSVTDKRPRAVEVFYYSQTSEVVSGPSGPLVNVVANESSLSPLGLVGYSSVLEAAEAAFRKYFPDQEWLSDIDLEQVKGTDDVEEDAVEDLEAALGQLQALKDVEKT</sequence>
<evidence type="ECO:0000313" key="3">
    <source>
        <dbReference type="Proteomes" id="UP000232323"/>
    </source>
</evidence>
<dbReference type="STRING" id="1157962.A0A250XKA2"/>
<dbReference type="Proteomes" id="UP000232323">
    <property type="component" value="Unassembled WGS sequence"/>
</dbReference>
<dbReference type="OrthoDB" id="9446342at2759"/>
<dbReference type="PANTHER" id="PTHR11787:SF4">
    <property type="entry name" value="CHM, RAB ESCORT PROTEIN 1"/>
    <property type="match status" value="1"/>
</dbReference>
<dbReference type="PRINTS" id="PR00891">
    <property type="entry name" value="RABGDIREP"/>
</dbReference>
<name>A0A250XKA2_9CHLO</name>
<organism evidence="2 3">
    <name type="scientific">Chlamydomonas eustigma</name>
    <dbReference type="NCBI Taxonomy" id="1157962"/>
    <lineage>
        <taxon>Eukaryota</taxon>
        <taxon>Viridiplantae</taxon>
        <taxon>Chlorophyta</taxon>
        <taxon>core chlorophytes</taxon>
        <taxon>Chlorophyceae</taxon>
        <taxon>CS clade</taxon>
        <taxon>Chlamydomonadales</taxon>
        <taxon>Chlamydomonadaceae</taxon>
        <taxon>Chlamydomonas</taxon>
    </lineage>
</organism>
<dbReference type="SUPFAM" id="SSF54373">
    <property type="entry name" value="FAD-linked reductases, C-terminal domain"/>
    <property type="match status" value="1"/>
</dbReference>
<evidence type="ECO:0008006" key="4">
    <source>
        <dbReference type="Google" id="ProtNLM"/>
    </source>
</evidence>